<evidence type="ECO:0000313" key="11">
    <source>
        <dbReference type="EMBL" id="SEM63252.1"/>
    </source>
</evidence>
<dbReference type="PANTHER" id="PTHR48111:SF73">
    <property type="entry name" value="ALKALINE PHOSPHATASE SYNTHESIS TRANSCRIPTIONAL REGULATORY PROTEIN PHOP"/>
    <property type="match status" value="1"/>
</dbReference>
<evidence type="ECO:0000259" key="9">
    <source>
        <dbReference type="PROSITE" id="PS50110"/>
    </source>
</evidence>
<feature type="DNA-binding region" description="OmpR/PhoB-type" evidence="8">
    <location>
        <begin position="143"/>
        <end position="246"/>
    </location>
</feature>
<feature type="domain" description="Response regulatory" evidence="9">
    <location>
        <begin position="18"/>
        <end position="131"/>
    </location>
</feature>
<dbReference type="InterPro" id="IPR011006">
    <property type="entry name" value="CheY-like_superfamily"/>
</dbReference>
<dbReference type="GO" id="GO:0006355">
    <property type="term" value="P:regulation of DNA-templated transcription"/>
    <property type="evidence" value="ECO:0007669"/>
    <property type="project" value="InterPro"/>
</dbReference>
<sequence>MEVMKISSFKGEMNMCQKILLVDDEHMITEVLEAYLRKEGYEVFTSDNGLDALRKADRVNPDLIVLDLMLPDISGEEICRLLRKESDVPILMLTAKSGEDERINGIVLGADDYVTKPFSPREVVVRVQAILRRVRKTEHVPVGEQLSFNHRELIIDLLKKEITWMGGTINVTPIEYRLLSNMAQNPGRVYSRMDLLDKIQEDGFSYEGYERSIDTHIKNLRKKIETDAREPKYILTVFGMGYKFGGAPDAKNASL</sequence>
<keyword evidence="12" id="KW-1185">Reference proteome</keyword>
<comment type="subcellular location">
    <subcellularLocation>
        <location evidence="1">Cytoplasm</location>
    </subcellularLocation>
</comment>
<dbReference type="Gene3D" id="6.10.250.690">
    <property type="match status" value="1"/>
</dbReference>
<evidence type="ECO:0000256" key="6">
    <source>
        <dbReference type="ARBA" id="ARBA00023163"/>
    </source>
</evidence>
<keyword evidence="6" id="KW-0804">Transcription</keyword>
<dbReference type="EMBL" id="FOBW01000004">
    <property type="protein sequence ID" value="SEM63252.1"/>
    <property type="molecule type" value="Genomic_DNA"/>
</dbReference>
<dbReference type="PROSITE" id="PS51755">
    <property type="entry name" value="OMPR_PHOB"/>
    <property type="match status" value="1"/>
</dbReference>
<dbReference type="CDD" id="cd17574">
    <property type="entry name" value="REC_OmpR"/>
    <property type="match status" value="1"/>
</dbReference>
<dbReference type="Proteomes" id="UP000198553">
    <property type="component" value="Unassembled WGS sequence"/>
</dbReference>
<dbReference type="InterPro" id="IPR001867">
    <property type="entry name" value="OmpR/PhoB-type_DNA-bd"/>
</dbReference>
<keyword evidence="2 7" id="KW-0597">Phosphoprotein</keyword>
<keyword evidence="3" id="KW-0902">Two-component regulatory system</keyword>
<dbReference type="CDD" id="cd00383">
    <property type="entry name" value="trans_reg_C"/>
    <property type="match status" value="1"/>
</dbReference>
<protein>
    <submittedName>
        <fullName evidence="11">DNA-binding response regulator, OmpR family, contains REC and winged-helix (WHTH) domain</fullName>
    </submittedName>
</protein>
<dbReference type="PANTHER" id="PTHR48111">
    <property type="entry name" value="REGULATOR OF RPOS"/>
    <property type="match status" value="1"/>
</dbReference>
<dbReference type="InterPro" id="IPR039420">
    <property type="entry name" value="WalR-like"/>
</dbReference>
<dbReference type="AlphaFoldDB" id="A0A1H7ZX35"/>
<evidence type="ECO:0000256" key="2">
    <source>
        <dbReference type="ARBA" id="ARBA00022553"/>
    </source>
</evidence>
<keyword evidence="5 8" id="KW-0238">DNA-binding</keyword>
<dbReference type="Gene3D" id="1.10.10.10">
    <property type="entry name" value="Winged helix-like DNA-binding domain superfamily/Winged helix DNA-binding domain"/>
    <property type="match status" value="1"/>
</dbReference>
<evidence type="ECO:0000256" key="3">
    <source>
        <dbReference type="ARBA" id="ARBA00023012"/>
    </source>
</evidence>
<feature type="domain" description="OmpR/PhoB-type" evidence="10">
    <location>
        <begin position="143"/>
        <end position="246"/>
    </location>
</feature>
<evidence type="ECO:0000256" key="4">
    <source>
        <dbReference type="ARBA" id="ARBA00023015"/>
    </source>
</evidence>
<evidence type="ECO:0000259" key="10">
    <source>
        <dbReference type="PROSITE" id="PS51755"/>
    </source>
</evidence>
<dbReference type="InterPro" id="IPR016032">
    <property type="entry name" value="Sig_transdc_resp-reg_C-effctor"/>
</dbReference>
<reference evidence="12" key="1">
    <citation type="submission" date="2016-10" db="EMBL/GenBank/DDBJ databases">
        <authorList>
            <person name="Varghese N."/>
            <person name="Submissions S."/>
        </authorList>
    </citation>
    <scope>NUCLEOTIDE SEQUENCE [LARGE SCALE GENOMIC DNA]</scope>
    <source>
        <strain evidence="12">B48,IBRC-M 10115,DSM 25386,CECT 8001</strain>
    </source>
</reference>
<dbReference type="SMART" id="SM00862">
    <property type="entry name" value="Trans_reg_C"/>
    <property type="match status" value="1"/>
</dbReference>
<evidence type="ECO:0000256" key="1">
    <source>
        <dbReference type="ARBA" id="ARBA00004496"/>
    </source>
</evidence>
<dbReference type="InterPro" id="IPR036388">
    <property type="entry name" value="WH-like_DNA-bd_sf"/>
</dbReference>
<dbReference type="InterPro" id="IPR001789">
    <property type="entry name" value="Sig_transdc_resp-reg_receiver"/>
</dbReference>
<organism evidence="11 12">
    <name type="scientific">Mesobacillus persicus</name>
    <dbReference type="NCBI Taxonomy" id="930146"/>
    <lineage>
        <taxon>Bacteria</taxon>
        <taxon>Bacillati</taxon>
        <taxon>Bacillota</taxon>
        <taxon>Bacilli</taxon>
        <taxon>Bacillales</taxon>
        <taxon>Bacillaceae</taxon>
        <taxon>Mesobacillus</taxon>
    </lineage>
</organism>
<dbReference type="STRING" id="930146.SAMN05192533_104145"/>
<feature type="modified residue" description="4-aspartylphosphate" evidence="7">
    <location>
        <position position="67"/>
    </location>
</feature>
<dbReference type="GO" id="GO:0005829">
    <property type="term" value="C:cytosol"/>
    <property type="evidence" value="ECO:0007669"/>
    <property type="project" value="TreeGrafter"/>
</dbReference>
<accession>A0A1H7ZX35</accession>
<evidence type="ECO:0000256" key="7">
    <source>
        <dbReference type="PROSITE-ProRule" id="PRU00169"/>
    </source>
</evidence>
<dbReference type="SUPFAM" id="SSF52172">
    <property type="entry name" value="CheY-like"/>
    <property type="match status" value="1"/>
</dbReference>
<proteinExistence type="predicted"/>
<dbReference type="SMART" id="SM00448">
    <property type="entry name" value="REC"/>
    <property type="match status" value="1"/>
</dbReference>
<name>A0A1H7ZX35_9BACI</name>
<keyword evidence="4" id="KW-0805">Transcription regulation</keyword>
<dbReference type="PROSITE" id="PS50110">
    <property type="entry name" value="RESPONSE_REGULATORY"/>
    <property type="match status" value="1"/>
</dbReference>
<evidence type="ECO:0000256" key="5">
    <source>
        <dbReference type="ARBA" id="ARBA00023125"/>
    </source>
</evidence>
<dbReference type="Gene3D" id="3.40.50.2300">
    <property type="match status" value="1"/>
</dbReference>
<dbReference type="GO" id="GO:0000156">
    <property type="term" value="F:phosphorelay response regulator activity"/>
    <property type="evidence" value="ECO:0007669"/>
    <property type="project" value="TreeGrafter"/>
</dbReference>
<dbReference type="GO" id="GO:0032993">
    <property type="term" value="C:protein-DNA complex"/>
    <property type="evidence" value="ECO:0007669"/>
    <property type="project" value="TreeGrafter"/>
</dbReference>
<gene>
    <name evidence="11" type="ORF">SAMN05192533_104145</name>
</gene>
<dbReference type="FunFam" id="3.40.50.2300:FF:000001">
    <property type="entry name" value="DNA-binding response regulator PhoB"/>
    <property type="match status" value="1"/>
</dbReference>
<dbReference type="SUPFAM" id="SSF46894">
    <property type="entry name" value="C-terminal effector domain of the bipartite response regulators"/>
    <property type="match status" value="1"/>
</dbReference>
<dbReference type="Pfam" id="PF00072">
    <property type="entry name" value="Response_reg"/>
    <property type="match status" value="1"/>
</dbReference>
<evidence type="ECO:0000313" key="12">
    <source>
        <dbReference type="Proteomes" id="UP000198553"/>
    </source>
</evidence>
<dbReference type="Pfam" id="PF00486">
    <property type="entry name" value="Trans_reg_C"/>
    <property type="match status" value="1"/>
</dbReference>
<dbReference type="GO" id="GO:0000976">
    <property type="term" value="F:transcription cis-regulatory region binding"/>
    <property type="evidence" value="ECO:0007669"/>
    <property type="project" value="TreeGrafter"/>
</dbReference>
<evidence type="ECO:0000256" key="8">
    <source>
        <dbReference type="PROSITE-ProRule" id="PRU01091"/>
    </source>
</evidence>